<accession>A0A0A9D5Q8</accession>
<proteinExistence type="predicted"/>
<dbReference type="AlphaFoldDB" id="A0A0A9D5Q8"/>
<dbReference type="EMBL" id="GBRH01218828">
    <property type="protein sequence ID" value="JAD79067.1"/>
    <property type="molecule type" value="Transcribed_RNA"/>
</dbReference>
<name>A0A0A9D5Q8_ARUDO</name>
<sequence length="58" mass="6514">MTPAPYSRLAAIWWHHRQCADGLQEDVPQHEFCLITASQSGLCIITQHVIGHKSDQMG</sequence>
<organism evidence="1">
    <name type="scientific">Arundo donax</name>
    <name type="common">Giant reed</name>
    <name type="synonym">Donax arundinaceus</name>
    <dbReference type="NCBI Taxonomy" id="35708"/>
    <lineage>
        <taxon>Eukaryota</taxon>
        <taxon>Viridiplantae</taxon>
        <taxon>Streptophyta</taxon>
        <taxon>Embryophyta</taxon>
        <taxon>Tracheophyta</taxon>
        <taxon>Spermatophyta</taxon>
        <taxon>Magnoliopsida</taxon>
        <taxon>Liliopsida</taxon>
        <taxon>Poales</taxon>
        <taxon>Poaceae</taxon>
        <taxon>PACMAD clade</taxon>
        <taxon>Arundinoideae</taxon>
        <taxon>Arundineae</taxon>
        <taxon>Arundo</taxon>
    </lineage>
</organism>
<reference evidence="1" key="2">
    <citation type="journal article" date="2015" name="Data Brief">
        <title>Shoot transcriptome of the giant reed, Arundo donax.</title>
        <authorList>
            <person name="Barrero R.A."/>
            <person name="Guerrero F.D."/>
            <person name="Moolhuijzen P."/>
            <person name="Goolsby J.A."/>
            <person name="Tidwell J."/>
            <person name="Bellgard S.E."/>
            <person name="Bellgard M.I."/>
        </authorList>
    </citation>
    <scope>NUCLEOTIDE SEQUENCE</scope>
    <source>
        <tissue evidence="1">Shoot tissue taken approximately 20 cm above the soil surface</tissue>
    </source>
</reference>
<evidence type="ECO:0000313" key="1">
    <source>
        <dbReference type="EMBL" id="JAD79067.1"/>
    </source>
</evidence>
<protein>
    <submittedName>
        <fullName evidence="1">Uncharacterized protein</fullName>
    </submittedName>
</protein>
<reference evidence="1" key="1">
    <citation type="submission" date="2014-09" db="EMBL/GenBank/DDBJ databases">
        <authorList>
            <person name="Magalhaes I.L.F."/>
            <person name="Oliveira U."/>
            <person name="Santos F.R."/>
            <person name="Vidigal T.H.D.A."/>
            <person name="Brescovit A.D."/>
            <person name="Santos A.J."/>
        </authorList>
    </citation>
    <scope>NUCLEOTIDE SEQUENCE</scope>
    <source>
        <tissue evidence="1">Shoot tissue taken approximately 20 cm above the soil surface</tissue>
    </source>
</reference>